<proteinExistence type="predicted"/>
<evidence type="ECO:0000313" key="4">
    <source>
        <dbReference type="Proteomes" id="UP000318864"/>
    </source>
</evidence>
<dbReference type="InterPro" id="IPR025828">
    <property type="entry name" value="Put_sensor_dom"/>
</dbReference>
<keyword evidence="1" id="KW-0472">Membrane</keyword>
<dbReference type="AlphaFoldDB" id="A0A4S3TIW5"/>
<evidence type="ECO:0000313" key="3">
    <source>
        <dbReference type="EMBL" id="THE63902.1"/>
    </source>
</evidence>
<comment type="caution">
    <text evidence="3">The sequence shown here is derived from an EMBL/GenBank/DDBJ whole genome shotgun (WGS) entry which is preliminary data.</text>
</comment>
<sequence>MSTTTRSHDRPPRTIARELAAAPIDPLTYRSLAYLLLAFPLAVIYFTVAVTGASLTLGLSVTLLGPLALVATLLAFVSLAWLDGALTEGLLEAEVAPAFPTHDDGVVPFLTELFLGRGTWLGAVYLLWKTLLGFVAFVAIVTALSLAASLLAAPLFYGDHVVVGTYSVHTLERALVASAGGLAIGYLTLVLVNLTGRLAAVVASALLTPE</sequence>
<feature type="transmembrane region" description="Helical" evidence="1">
    <location>
        <begin position="106"/>
        <end position="127"/>
    </location>
</feature>
<name>A0A4S3TIW5_9EURY</name>
<organism evidence="3 4">
    <name type="scientific">Salinadaptatus halalkaliphilus</name>
    <dbReference type="NCBI Taxonomy" id="2419781"/>
    <lineage>
        <taxon>Archaea</taxon>
        <taxon>Methanobacteriati</taxon>
        <taxon>Methanobacteriota</taxon>
        <taxon>Stenosarchaea group</taxon>
        <taxon>Halobacteria</taxon>
        <taxon>Halobacteriales</taxon>
        <taxon>Natrialbaceae</taxon>
        <taxon>Salinadaptatus</taxon>
    </lineage>
</organism>
<keyword evidence="3" id="KW-0808">Transferase</keyword>
<feature type="transmembrane region" description="Helical" evidence="1">
    <location>
        <begin position="134"/>
        <end position="157"/>
    </location>
</feature>
<dbReference type="RefSeq" id="WP_141465749.1">
    <property type="nucleotide sequence ID" value="NZ_RBZW01000055.1"/>
</dbReference>
<protein>
    <submittedName>
        <fullName evidence="3">Histidine kinase</fullName>
    </submittedName>
</protein>
<keyword evidence="3" id="KW-0418">Kinase</keyword>
<dbReference type="GO" id="GO:0016301">
    <property type="term" value="F:kinase activity"/>
    <property type="evidence" value="ECO:0007669"/>
    <property type="project" value="UniProtKB-KW"/>
</dbReference>
<keyword evidence="1" id="KW-1133">Transmembrane helix</keyword>
<reference evidence="3 4" key="1">
    <citation type="submission" date="2018-10" db="EMBL/GenBank/DDBJ databases">
        <title>Natronolimnobius sp. XQ-INN 246 isolated from Inner Mongolia Autonomous Region of China.</title>
        <authorList>
            <person name="Xue Q."/>
        </authorList>
    </citation>
    <scope>NUCLEOTIDE SEQUENCE [LARGE SCALE GENOMIC DNA]</scope>
    <source>
        <strain evidence="3 4">XQ-INN 246</strain>
    </source>
</reference>
<feature type="transmembrane region" description="Helical" evidence="1">
    <location>
        <begin position="177"/>
        <end position="207"/>
    </location>
</feature>
<feature type="transmembrane region" description="Helical" evidence="1">
    <location>
        <begin position="32"/>
        <end position="50"/>
    </location>
</feature>
<keyword evidence="4" id="KW-1185">Reference proteome</keyword>
<accession>A0A4S3TIW5</accession>
<feature type="domain" description="Putative sensor" evidence="2">
    <location>
        <begin position="34"/>
        <end position="207"/>
    </location>
</feature>
<evidence type="ECO:0000259" key="2">
    <source>
        <dbReference type="Pfam" id="PF13796"/>
    </source>
</evidence>
<keyword evidence="1" id="KW-0812">Transmembrane</keyword>
<dbReference type="Pfam" id="PF13796">
    <property type="entry name" value="Sensor"/>
    <property type="match status" value="1"/>
</dbReference>
<dbReference type="OrthoDB" id="253413at2157"/>
<dbReference type="Proteomes" id="UP000318864">
    <property type="component" value="Unassembled WGS sequence"/>
</dbReference>
<gene>
    <name evidence="3" type="ORF">D8Y22_16410</name>
</gene>
<feature type="transmembrane region" description="Helical" evidence="1">
    <location>
        <begin position="57"/>
        <end position="82"/>
    </location>
</feature>
<evidence type="ECO:0000256" key="1">
    <source>
        <dbReference type="SAM" id="Phobius"/>
    </source>
</evidence>
<dbReference type="EMBL" id="RBZW01000055">
    <property type="protein sequence ID" value="THE63902.1"/>
    <property type="molecule type" value="Genomic_DNA"/>
</dbReference>